<name>A0ACC6PDW8_9BACL</name>
<reference evidence="1" key="1">
    <citation type="submission" date="2024-03" db="EMBL/GenBank/DDBJ databases">
        <title>Whole genome sequecning of epiphytes from Marcgravia umbellata leaves.</title>
        <authorList>
            <person name="Kumar G."/>
            <person name="Savka M.A."/>
        </authorList>
    </citation>
    <scope>NUCLEOTIDE SEQUENCE</scope>
    <source>
        <strain evidence="1">RIT_BL5</strain>
    </source>
</reference>
<gene>
    <name evidence="1" type="ORF">WKI47_14460</name>
</gene>
<protein>
    <submittedName>
        <fullName evidence="1">RNA polymerase sigma factor</fullName>
    </submittedName>
</protein>
<evidence type="ECO:0000313" key="1">
    <source>
        <dbReference type="EMBL" id="MEJ8305106.1"/>
    </source>
</evidence>
<comment type="caution">
    <text evidence="1">The sequence shown here is derived from an EMBL/GenBank/DDBJ whole genome shotgun (WGS) entry which is preliminary data.</text>
</comment>
<sequence>MESSLTRETKRHDEFAELIEEHNEALGKYCRFLTGSAADGQDLLQETWLKAWAAFREKGGARNRTYLRSIAYHAWIDRVRKGKDEAVLDCIKEESHAYAAEPLRLWAAADRLVRVLTPDQRTVYLLMEYLRFTAAETAELLGTTEGGVKASLHRARKKLDKRRQPEQEWTEPLAESNVSDEQAVFAYMQAIRLQDVRALMVLWNGGSGEEASLAVRCGASTSVMPVREARNDMMQSRRHSTVGSSVRLQLAA</sequence>
<keyword evidence="2" id="KW-1185">Reference proteome</keyword>
<organism evidence="1 2">
    <name type="scientific">Saccharibacillus sacchari</name>
    <dbReference type="NCBI Taxonomy" id="456493"/>
    <lineage>
        <taxon>Bacteria</taxon>
        <taxon>Bacillati</taxon>
        <taxon>Bacillota</taxon>
        <taxon>Bacilli</taxon>
        <taxon>Bacillales</taxon>
        <taxon>Paenibacillaceae</taxon>
        <taxon>Saccharibacillus</taxon>
    </lineage>
</organism>
<dbReference type="EMBL" id="JBBKAR010000037">
    <property type="protein sequence ID" value="MEJ8305106.1"/>
    <property type="molecule type" value="Genomic_DNA"/>
</dbReference>
<evidence type="ECO:0000313" key="2">
    <source>
        <dbReference type="Proteomes" id="UP001380953"/>
    </source>
</evidence>
<proteinExistence type="predicted"/>
<dbReference type="Proteomes" id="UP001380953">
    <property type="component" value="Unassembled WGS sequence"/>
</dbReference>
<accession>A0ACC6PDW8</accession>